<dbReference type="Pfam" id="PF03765">
    <property type="entry name" value="CRAL_TRIO_N"/>
    <property type="match status" value="1"/>
</dbReference>
<dbReference type="OrthoDB" id="43460at2759"/>
<organism evidence="3 4">
    <name type="scientific">Penicillium steckii</name>
    <dbReference type="NCBI Taxonomy" id="303698"/>
    <lineage>
        <taxon>Eukaryota</taxon>
        <taxon>Fungi</taxon>
        <taxon>Dikarya</taxon>
        <taxon>Ascomycota</taxon>
        <taxon>Pezizomycotina</taxon>
        <taxon>Eurotiomycetes</taxon>
        <taxon>Eurotiomycetidae</taxon>
        <taxon>Eurotiales</taxon>
        <taxon>Aspergillaceae</taxon>
        <taxon>Penicillium</taxon>
    </lineage>
</organism>
<feature type="region of interest" description="Disordered" evidence="1">
    <location>
        <begin position="452"/>
        <end position="483"/>
    </location>
</feature>
<proteinExistence type="predicted"/>
<feature type="region of interest" description="Disordered" evidence="1">
    <location>
        <begin position="38"/>
        <end position="82"/>
    </location>
</feature>
<dbReference type="PANTHER" id="PTHR46590">
    <property type="entry name" value="PHOSPHATIDYLINOSITOL TRANSFER PROTEIN CSR1-RELATED"/>
    <property type="match status" value="1"/>
</dbReference>
<dbReference type="InterPro" id="IPR011074">
    <property type="entry name" value="CRAL/TRIO_N_dom"/>
</dbReference>
<dbReference type="Pfam" id="PF00650">
    <property type="entry name" value="CRAL_TRIO"/>
    <property type="match status" value="1"/>
</dbReference>
<dbReference type="SUPFAM" id="SSF46938">
    <property type="entry name" value="CRAL/TRIO N-terminal domain"/>
    <property type="match status" value="1"/>
</dbReference>
<name>A0A1V6SLS5_9EURO</name>
<evidence type="ECO:0000313" key="4">
    <source>
        <dbReference type="Proteomes" id="UP000191285"/>
    </source>
</evidence>
<evidence type="ECO:0000256" key="1">
    <source>
        <dbReference type="SAM" id="MobiDB-lite"/>
    </source>
</evidence>
<comment type="caution">
    <text evidence="3">The sequence shown here is derived from an EMBL/GenBank/DDBJ whole genome shotgun (WGS) entry which is preliminary data.</text>
</comment>
<feature type="compositionally biased region" description="Basic and acidic residues" evidence="1">
    <location>
        <begin position="452"/>
        <end position="471"/>
    </location>
</feature>
<dbReference type="AlphaFoldDB" id="A0A1V6SLS5"/>
<reference evidence="4" key="1">
    <citation type="journal article" date="2017" name="Nat. Microbiol.">
        <title>Global analysis of biosynthetic gene clusters reveals vast potential of secondary metabolite production in Penicillium species.</title>
        <authorList>
            <person name="Nielsen J.C."/>
            <person name="Grijseels S."/>
            <person name="Prigent S."/>
            <person name="Ji B."/>
            <person name="Dainat J."/>
            <person name="Nielsen K.F."/>
            <person name="Frisvad J.C."/>
            <person name="Workman M."/>
            <person name="Nielsen J."/>
        </authorList>
    </citation>
    <scope>NUCLEOTIDE SEQUENCE [LARGE SCALE GENOMIC DNA]</scope>
    <source>
        <strain evidence="4">IBT 24891</strain>
    </source>
</reference>
<gene>
    <name evidence="3" type="ORF">PENSTE_c033G09188</name>
</gene>
<dbReference type="SUPFAM" id="SSF52087">
    <property type="entry name" value="CRAL/TRIO domain"/>
    <property type="match status" value="1"/>
</dbReference>
<evidence type="ECO:0000259" key="2">
    <source>
        <dbReference type="PROSITE" id="PS50191"/>
    </source>
</evidence>
<keyword evidence="4" id="KW-1185">Reference proteome</keyword>
<dbReference type="Gene3D" id="3.40.525.10">
    <property type="entry name" value="CRAL-TRIO lipid binding domain"/>
    <property type="match status" value="1"/>
</dbReference>
<accession>A0A1V6SLS5</accession>
<dbReference type="CDD" id="cd00170">
    <property type="entry name" value="SEC14"/>
    <property type="match status" value="1"/>
</dbReference>
<dbReference type="InterPro" id="IPR052432">
    <property type="entry name" value="PITP/CRAL-TRIO"/>
</dbReference>
<dbReference type="InterPro" id="IPR001251">
    <property type="entry name" value="CRAL-TRIO_dom"/>
</dbReference>
<dbReference type="InterPro" id="IPR036865">
    <property type="entry name" value="CRAL-TRIO_dom_sf"/>
</dbReference>
<feature type="domain" description="CRAL-TRIO" evidence="2">
    <location>
        <begin position="188"/>
        <end position="351"/>
    </location>
</feature>
<dbReference type="InterPro" id="IPR036273">
    <property type="entry name" value="CRAL/TRIO_N_dom_sf"/>
</dbReference>
<feature type="compositionally biased region" description="Polar residues" evidence="1">
    <location>
        <begin position="41"/>
        <end position="82"/>
    </location>
</feature>
<dbReference type="Proteomes" id="UP000191285">
    <property type="component" value="Unassembled WGS sequence"/>
</dbReference>
<evidence type="ECO:0000313" key="3">
    <source>
        <dbReference type="EMBL" id="OQE14710.1"/>
    </source>
</evidence>
<sequence length="483" mass="54529">MAADGPKSGFLGNVNENQEAKLQKLWSVLLKAVELPGLEESNGNTTENATPTSPTQPQRRQSLLSRTQSNVSDKTSTSVTSPYQQKVLASLRELGIGAQETKMVQKSLSEINPATLREGVLDLLKHDHPDGMLLRFLRARKWDVPKAFAMMMDAIVWRVNEMHVDDEVMAKGELHALKQSKNTANVKEKKEGEDFLAQMRMGKSYVHGVDKIGRPIVTIRVRLHKPGAQSEETLERYIVHVIESVRLTMASPVETACVLFDMTGFGLSNMEYPPVKFILKCFEANYPESLGVLLIHNAPWVFSGVWRLIRGWMDPDIAAKVQFTNNVNDLEKFISRDHILKGLGGSEDWEYKYIEPEESENAPMTDTTTRDALSRERHEIGEEYLTATSEWIDAAKSKDKTKTQSASSQRSYLAERLRVNYWKLDPYVRARLCLDRMGVIQKDGKVNFYPKEGEIEETKESPKASEFRHLESINGGATQTPVS</sequence>
<dbReference type="EMBL" id="MLKD01000033">
    <property type="protein sequence ID" value="OQE14710.1"/>
    <property type="molecule type" value="Genomic_DNA"/>
</dbReference>
<protein>
    <recommendedName>
        <fullName evidence="2">CRAL-TRIO domain-containing protein</fullName>
    </recommendedName>
</protein>
<dbReference type="STRING" id="303698.A0A1V6SLS5"/>
<dbReference type="PANTHER" id="PTHR46590:SF2">
    <property type="entry name" value="CRAL_TRIO DOMAIN PROTEIN (AFU_ORTHOLOGUE AFUA_4G13930)-RELATED"/>
    <property type="match status" value="1"/>
</dbReference>
<dbReference type="SMART" id="SM01100">
    <property type="entry name" value="CRAL_TRIO_N"/>
    <property type="match status" value="1"/>
</dbReference>
<dbReference type="SMART" id="SM00516">
    <property type="entry name" value="SEC14"/>
    <property type="match status" value="1"/>
</dbReference>
<dbReference type="PROSITE" id="PS50191">
    <property type="entry name" value="CRAL_TRIO"/>
    <property type="match status" value="1"/>
</dbReference>